<evidence type="ECO:0000256" key="7">
    <source>
        <dbReference type="ARBA" id="ARBA00022898"/>
    </source>
</evidence>
<dbReference type="InterPro" id="IPR015422">
    <property type="entry name" value="PyrdxlP-dep_Trfase_small"/>
</dbReference>
<evidence type="ECO:0000256" key="1">
    <source>
        <dbReference type="ARBA" id="ARBA00005011"/>
    </source>
</evidence>
<evidence type="ECO:0000256" key="6">
    <source>
        <dbReference type="ARBA" id="ARBA00022679"/>
    </source>
</evidence>
<dbReference type="InterPro" id="IPR050106">
    <property type="entry name" value="HistidinolP_aminotransfase"/>
</dbReference>
<keyword evidence="6 11" id="KW-0808">Transferase</keyword>
<dbReference type="EC" id="2.6.1.9" evidence="3"/>
<comment type="similarity">
    <text evidence="2">Belongs to the class-II pyridoxal-phosphate-dependent aminotransferase family. Histidinol-phosphate aminotransferase subfamily.</text>
</comment>
<comment type="pathway">
    <text evidence="1">Amino-acid biosynthesis; L-histidine biosynthesis; L-histidine from 5-phospho-alpha-D-ribose 1-diphosphate: step 7/9.</text>
</comment>
<keyword evidence="12" id="KW-1185">Reference proteome</keyword>
<feature type="domain" description="Aminotransferase class I/classII large" evidence="10">
    <location>
        <begin position="182"/>
        <end position="338"/>
    </location>
</feature>
<accession>F3KV42</accession>
<dbReference type="GO" id="GO:0030170">
    <property type="term" value="F:pyridoxal phosphate binding"/>
    <property type="evidence" value="ECO:0007669"/>
    <property type="project" value="InterPro"/>
</dbReference>
<dbReference type="PANTHER" id="PTHR43643:SF6">
    <property type="entry name" value="HISTIDINOL-PHOSPHATE AMINOTRANSFERASE"/>
    <property type="match status" value="1"/>
</dbReference>
<dbReference type="Gene3D" id="3.90.1150.10">
    <property type="entry name" value="Aspartate Aminotransferase, domain 1"/>
    <property type="match status" value="1"/>
</dbReference>
<dbReference type="Gene3D" id="3.40.640.10">
    <property type="entry name" value="Type I PLP-dependent aspartate aminotransferase-like (Major domain)"/>
    <property type="match status" value="1"/>
</dbReference>
<dbReference type="GO" id="GO:0004400">
    <property type="term" value="F:histidinol-phosphate transaminase activity"/>
    <property type="evidence" value="ECO:0007669"/>
    <property type="project" value="UniProtKB-EC"/>
</dbReference>
<dbReference type="EMBL" id="AEGR01000071">
    <property type="protein sequence ID" value="EGI76346.1"/>
    <property type="molecule type" value="Genomic_DNA"/>
</dbReference>
<keyword evidence="5" id="KW-0028">Amino-acid biosynthesis</keyword>
<dbReference type="RefSeq" id="WP_006298402.1">
    <property type="nucleotide sequence ID" value="NZ_AEGR01000071.1"/>
</dbReference>
<dbReference type="SUPFAM" id="SSF53383">
    <property type="entry name" value="PLP-dependent transferases"/>
    <property type="match status" value="1"/>
</dbReference>
<protein>
    <recommendedName>
        <fullName evidence="3">histidinol-phosphate transaminase</fullName>
        <ecNumber evidence="3">2.6.1.9</ecNumber>
    </recommendedName>
</protein>
<sequence length="364" mass="38950">MITTPTVHVHVHGGPDALGVPVHDFSTNANACGPCPEALAAVRDADAAHYPDPSYVALRSRLAEFHGVAPARVLLAASASEFIHRVSAWVAQRGARSVCLPAHSYRDYAAAAEVWGLRPVPSPRDAGLSWACEPSSPLGRAQQGLAALVHEAPMCVLDRAYEPLRLEGAASLPARDLDRVWQLWSPNKALGLTGVRAAYVIAPRQADRTDQGDQTDPAVAQLEALCPSWPLGAHGVALLQAWTTAEVQAWVRASLLTLQTWKTRQIGLCTALGWRCAPSLANFFCADTGLPAPALARALQALRARGIKLRDAASFGLPGWVRLGVLAPEAQDALREACLELESMLLSPMPMPLNEHAEEGKVQR</sequence>
<dbReference type="Proteomes" id="UP000016368">
    <property type="component" value="Unassembled WGS sequence"/>
</dbReference>
<evidence type="ECO:0000256" key="3">
    <source>
        <dbReference type="ARBA" id="ARBA00012748"/>
    </source>
</evidence>
<dbReference type="eggNOG" id="COG0079">
    <property type="taxonomic scope" value="Bacteria"/>
</dbReference>
<name>F3KV42_9BURK</name>
<dbReference type="InterPro" id="IPR015421">
    <property type="entry name" value="PyrdxlP-dep_Trfase_major"/>
</dbReference>
<comment type="catalytic activity">
    <reaction evidence="9">
        <text>L-histidinol phosphate + 2-oxoglutarate = 3-(imidazol-4-yl)-2-oxopropyl phosphate + L-glutamate</text>
        <dbReference type="Rhea" id="RHEA:23744"/>
        <dbReference type="ChEBI" id="CHEBI:16810"/>
        <dbReference type="ChEBI" id="CHEBI:29985"/>
        <dbReference type="ChEBI" id="CHEBI:57766"/>
        <dbReference type="ChEBI" id="CHEBI:57980"/>
        <dbReference type="EC" id="2.6.1.9"/>
    </reaction>
</comment>
<dbReference type="InterPro" id="IPR004839">
    <property type="entry name" value="Aminotransferase_I/II_large"/>
</dbReference>
<evidence type="ECO:0000256" key="9">
    <source>
        <dbReference type="ARBA" id="ARBA00047481"/>
    </source>
</evidence>
<organism evidence="11 12">
    <name type="scientific">Hylemonella gracilis ATCC 19624</name>
    <dbReference type="NCBI Taxonomy" id="887062"/>
    <lineage>
        <taxon>Bacteria</taxon>
        <taxon>Pseudomonadati</taxon>
        <taxon>Pseudomonadota</taxon>
        <taxon>Betaproteobacteria</taxon>
        <taxon>Burkholderiales</taxon>
        <taxon>Comamonadaceae</taxon>
        <taxon>Hylemonella</taxon>
    </lineage>
</organism>
<dbReference type="PANTHER" id="PTHR43643">
    <property type="entry name" value="HISTIDINOL-PHOSPHATE AMINOTRANSFERASE 2"/>
    <property type="match status" value="1"/>
</dbReference>
<dbReference type="AlphaFoldDB" id="F3KV42"/>
<dbReference type="GO" id="GO:0000105">
    <property type="term" value="P:L-histidine biosynthetic process"/>
    <property type="evidence" value="ECO:0007669"/>
    <property type="project" value="UniProtKB-KW"/>
</dbReference>
<dbReference type="Pfam" id="PF00155">
    <property type="entry name" value="Aminotran_1_2"/>
    <property type="match status" value="1"/>
</dbReference>
<comment type="caution">
    <text evidence="11">The sequence shown here is derived from an EMBL/GenBank/DDBJ whole genome shotgun (WGS) entry which is preliminary data.</text>
</comment>
<evidence type="ECO:0000256" key="8">
    <source>
        <dbReference type="ARBA" id="ARBA00023102"/>
    </source>
</evidence>
<gene>
    <name evidence="11" type="ORF">HGR_11645</name>
</gene>
<dbReference type="InterPro" id="IPR015424">
    <property type="entry name" value="PyrdxlP-dep_Trfase"/>
</dbReference>
<evidence type="ECO:0000256" key="5">
    <source>
        <dbReference type="ARBA" id="ARBA00022605"/>
    </source>
</evidence>
<reference evidence="11 12" key="1">
    <citation type="journal article" date="2011" name="EMBO J.">
        <title>Structural diversity of bacterial flagellar motors.</title>
        <authorList>
            <person name="Chen S."/>
            <person name="Beeby M."/>
            <person name="Murphy G.E."/>
            <person name="Leadbetter J.R."/>
            <person name="Hendrixson D.R."/>
            <person name="Briegel A."/>
            <person name="Li Z."/>
            <person name="Shi J."/>
            <person name="Tocheva E.I."/>
            <person name="Muller A."/>
            <person name="Dobro M.J."/>
            <person name="Jensen G.J."/>
        </authorList>
    </citation>
    <scope>NUCLEOTIDE SEQUENCE [LARGE SCALE GENOMIC DNA]</scope>
    <source>
        <strain evidence="11 12">ATCC 19624</strain>
    </source>
</reference>
<keyword evidence="7" id="KW-0663">Pyridoxal phosphate</keyword>
<proteinExistence type="inferred from homology"/>
<evidence type="ECO:0000313" key="11">
    <source>
        <dbReference type="EMBL" id="EGI76346.1"/>
    </source>
</evidence>
<evidence type="ECO:0000256" key="4">
    <source>
        <dbReference type="ARBA" id="ARBA00022576"/>
    </source>
</evidence>
<evidence type="ECO:0000313" key="12">
    <source>
        <dbReference type="Proteomes" id="UP000016368"/>
    </source>
</evidence>
<keyword evidence="8" id="KW-0368">Histidine biosynthesis</keyword>
<evidence type="ECO:0000259" key="10">
    <source>
        <dbReference type="Pfam" id="PF00155"/>
    </source>
</evidence>
<keyword evidence="4 11" id="KW-0032">Aminotransferase</keyword>
<dbReference type="STRING" id="887062.HGR_11645"/>
<evidence type="ECO:0000256" key="2">
    <source>
        <dbReference type="ARBA" id="ARBA00007970"/>
    </source>
</evidence>